<accession>A0A7R9ZJT1</accession>
<evidence type="ECO:0008006" key="3">
    <source>
        <dbReference type="Google" id="ProtNLM"/>
    </source>
</evidence>
<dbReference type="AlphaFoldDB" id="A0A7R9ZJT1"/>
<feature type="region of interest" description="Disordered" evidence="1">
    <location>
        <begin position="1"/>
        <end position="48"/>
    </location>
</feature>
<dbReference type="SUPFAM" id="SSF52087">
    <property type="entry name" value="CRAL/TRIO domain"/>
    <property type="match status" value="1"/>
</dbReference>
<reference evidence="2" key="1">
    <citation type="submission" date="2021-01" db="EMBL/GenBank/DDBJ databases">
        <authorList>
            <person name="Corre E."/>
            <person name="Pelletier E."/>
            <person name="Niang G."/>
            <person name="Scheremetjew M."/>
            <person name="Finn R."/>
            <person name="Kale V."/>
            <person name="Holt S."/>
            <person name="Cochrane G."/>
            <person name="Meng A."/>
            <person name="Brown T."/>
            <person name="Cohen L."/>
        </authorList>
    </citation>
    <scope>NUCLEOTIDE SEQUENCE</scope>
    <source>
        <strain evidence="2">CCMP3328</strain>
    </source>
</reference>
<dbReference type="InterPro" id="IPR036865">
    <property type="entry name" value="CRAL-TRIO_dom_sf"/>
</dbReference>
<name>A0A7R9ZJT1_9STRA</name>
<protein>
    <recommendedName>
        <fullName evidence="3">CRAL-TRIO domain-containing protein</fullName>
    </recommendedName>
</protein>
<dbReference type="EMBL" id="HBEF01006676">
    <property type="protein sequence ID" value="CAD8332051.1"/>
    <property type="molecule type" value="Transcribed_RNA"/>
</dbReference>
<feature type="compositionally biased region" description="Low complexity" evidence="1">
    <location>
        <begin position="20"/>
        <end position="36"/>
    </location>
</feature>
<proteinExistence type="predicted"/>
<organism evidence="2">
    <name type="scientific">Craspedostauros australis</name>
    <dbReference type="NCBI Taxonomy" id="1486917"/>
    <lineage>
        <taxon>Eukaryota</taxon>
        <taxon>Sar</taxon>
        <taxon>Stramenopiles</taxon>
        <taxon>Ochrophyta</taxon>
        <taxon>Bacillariophyta</taxon>
        <taxon>Bacillariophyceae</taxon>
        <taxon>Bacillariophycidae</taxon>
        <taxon>Naviculales</taxon>
        <taxon>Naviculaceae</taxon>
        <taxon>Craspedostauros</taxon>
    </lineage>
</organism>
<feature type="compositionally biased region" description="Polar residues" evidence="1">
    <location>
        <begin position="1"/>
        <end position="10"/>
    </location>
</feature>
<evidence type="ECO:0000313" key="2">
    <source>
        <dbReference type="EMBL" id="CAD8332051.1"/>
    </source>
</evidence>
<evidence type="ECO:0000256" key="1">
    <source>
        <dbReference type="SAM" id="MobiDB-lite"/>
    </source>
</evidence>
<feature type="compositionally biased region" description="Polar residues" evidence="1">
    <location>
        <begin position="37"/>
        <end position="48"/>
    </location>
</feature>
<dbReference type="Gene3D" id="3.40.525.10">
    <property type="entry name" value="CRAL-TRIO lipid binding domain"/>
    <property type="match status" value="1"/>
</dbReference>
<gene>
    <name evidence="2" type="ORF">CAUS1442_LOCUS4150</name>
</gene>
<sequence length="392" mass="44310">MINSNNNSSMPVDINDGADTSVSSTTSSSSSASESTYNKLSAPSSTQDHLTVEDIAKRILCFPTQARTSRELRALPTSQREKVWADMTGDPLLSNYAPMVETPEFISRCLSKLEAEIAAIVDKPAYDKACKQDPGYLRHPQFRLMFLRADEYKIDAAAARMVHHFNAKLELFGEAALTRDIDIHDFDEDDLQSLRAGGIQILPDPDRAGRPIIFTCNTCFRYKEHSNMLRTMWYTLMTAMEQEDGQRLGIVDVSYHIGQRHSSYDCELRRQLIAMTKCIPVRFVSTYICFSSSVWLPIADLISHMVSPTLRMRLRTIHGSPQEVLYSLMALGIPRLSLPFADDGEISLDDHKVWIEEQLRGDDFFDDCHPGEYALTDSMGMHLQMDAKMDCQ</sequence>